<evidence type="ECO:0000259" key="3">
    <source>
        <dbReference type="PROSITE" id="PS51737"/>
    </source>
</evidence>
<dbReference type="InterPro" id="IPR011109">
    <property type="entry name" value="DNA_bind_recombinase_dom"/>
</dbReference>
<dbReference type="PROSITE" id="PS51736">
    <property type="entry name" value="RECOMBINASES_3"/>
    <property type="match status" value="1"/>
</dbReference>
<dbReference type="GO" id="GO:0003677">
    <property type="term" value="F:DNA binding"/>
    <property type="evidence" value="ECO:0007669"/>
    <property type="project" value="InterPro"/>
</dbReference>
<dbReference type="Pfam" id="PF07508">
    <property type="entry name" value="Recombinase"/>
    <property type="match status" value="1"/>
</dbReference>
<dbReference type="InterPro" id="IPR025827">
    <property type="entry name" value="Zn_ribbon_recom_dom"/>
</dbReference>
<gene>
    <name evidence="4" type="ORF">EBB54_06990</name>
</gene>
<organism evidence="4 5">
    <name type="scientific">Schaedlerella arabinosiphila</name>
    <dbReference type="NCBI Taxonomy" id="2044587"/>
    <lineage>
        <taxon>Bacteria</taxon>
        <taxon>Bacillati</taxon>
        <taxon>Bacillota</taxon>
        <taxon>Clostridia</taxon>
        <taxon>Lachnospirales</taxon>
        <taxon>Lachnospiraceae</taxon>
        <taxon>Schaedlerella</taxon>
    </lineage>
</organism>
<dbReference type="Pfam" id="PF00239">
    <property type="entry name" value="Resolvase"/>
    <property type="match status" value="1"/>
</dbReference>
<dbReference type="PROSITE" id="PS51737">
    <property type="entry name" value="RECOMBINASE_DNA_BIND"/>
    <property type="match status" value="1"/>
</dbReference>
<feature type="domain" description="Resolvase/invertase-type recombinase catalytic" evidence="2">
    <location>
        <begin position="11"/>
        <end position="169"/>
    </location>
</feature>
<dbReference type="GO" id="GO:0000150">
    <property type="term" value="F:DNA strand exchange activity"/>
    <property type="evidence" value="ECO:0007669"/>
    <property type="project" value="InterPro"/>
</dbReference>
<dbReference type="Proteomes" id="UP000274920">
    <property type="component" value="Unassembled WGS sequence"/>
</dbReference>
<evidence type="ECO:0000256" key="1">
    <source>
        <dbReference type="SAM" id="Coils"/>
    </source>
</evidence>
<feature type="domain" description="Recombinase" evidence="3">
    <location>
        <begin position="177"/>
        <end position="321"/>
    </location>
</feature>
<dbReference type="InterPro" id="IPR050639">
    <property type="entry name" value="SSR_resolvase"/>
</dbReference>
<keyword evidence="5" id="KW-1185">Reference proteome</keyword>
<dbReference type="InterPro" id="IPR038109">
    <property type="entry name" value="DNA_bind_recomb_sf"/>
</dbReference>
<evidence type="ECO:0000259" key="2">
    <source>
        <dbReference type="PROSITE" id="PS51736"/>
    </source>
</evidence>
<name>A0A3R8KYG2_9FIRM</name>
<keyword evidence="1" id="KW-0175">Coiled coil</keyword>
<feature type="coiled-coil region" evidence="1">
    <location>
        <begin position="408"/>
        <end position="477"/>
    </location>
</feature>
<dbReference type="InterPro" id="IPR036162">
    <property type="entry name" value="Resolvase-like_N_sf"/>
</dbReference>
<reference evidence="4" key="1">
    <citation type="submission" date="2018-10" db="EMBL/GenBank/DDBJ databases">
        <title>Schaedlerella arabinophila gen. nov. sp. nov., isolated from the mouse intestinal tract and comparative analysis with the genome of the closely related altered Schaedler flora strain ASF502.</title>
        <authorList>
            <person name="Miyake S."/>
            <person name="Soh M."/>
            <person name="Seedorf H."/>
        </authorList>
    </citation>
    <scope>NUCLEOTIDE SEQUENCE [LARGE SCALE GENOMIC DNA]</scope>
    <source>
        <strain evidence="4">DSM 106076</strain>
    </source>
</reference>
<dbReference type="SMART" id="SM00857">
    <property type="entry name" value="Resolvase"/>
    <property type="match status" value="1"/>
</dbReference>
<dbReference type="InterPro" id="IPR006119">
    <property type="entry name" value="Resolv_N"/>
</dbReference>
<evidence type="ECO:0000313" key="5">
    <source>
        <dbReference type="Proteomes" id="UP000274920"/>
    </source>
</evidence>
<proteinExistence type="predicted"/>
<dbReference type="RefSeq" id="WP_125126879.1">
    <property type="nucleotide sequence ID" value="NZ_RHJS01000002.1"/>
</dbReference>
<dbReference type="PANTHER" id="PTHR30461">
    <property type="entry name" value="DNA-INVERTASE FROM LAMBDOID PROPHAGE"/>
    <property type="match status" value="1"/>
</dbReference>
<dbReference type="PANTHER" id="PTHR30461:SF23">
    <property type="entry name" value="DNA RECOMBINASE-RELATED"/>
    <property type="match status" value="1"/>
</dbReference>
<protein>
    <submittedName>
        <fullName evidence="4">Recombinase</fullName>
    </submittedName>
</protein>
<comment type="caution">
    <text evidence="4">The sequence shown here is derived from an EMBL/GenBank/DDBJ whole genome shotgun (WGS) entry which is preliminary data.</text>
</comment>
<dbReference type="Gene3D" id="3.40.50.1390">
    <property type="entry name" value="Resolvase, N-terminal catalytic domain"/>
    <property type="match status" value="1"/>
</dbReference>
<dbReference type="AlphaFoldDB" id="A0A3R8KYG2"/>
<evidence type="ECO:0000313" key="4">
    <source>
        <dbReference type="EMBL" id="RRK31142.1"/>
    </source>
</evidence>
<dbReference type="SUPFAM" id="SSF53041">
    <property type="entry name" value="Resolvase-like"/>
    <property type="match status" value="1"/>
</dbReference>
<accession>A0A3R8KYG2</accession>
<dbReference type="Pfam" id="PF13408">
    <property type="entry name" value="Zn_ribbon_recom"/>
    <property type="match status" value="1"/>
</dbReference>
<dbReference type="EMBL" id="RHJS01000002">
    <property type="protein sequence ID" value="RRK31142.1"/>
    <property type="molecule type" value="Genomic_DNA"/>
</dbReference>
<dbReference type="Gene3D" id="3.90.1750.20">
    <property type="entry name" value="Putative Large Serine Recombinase, Chain B, Domain 2"/>
    <property type="match status" value="1"/>
</dbReference>
<sequence length="564" mass="64722">MKNKQFKKIYHAAIYVRLSKEDGDVAGASKAESNSISNQKELIRNFLKDKEDIVVVSERVDDGYSGSSFERPSFKLMMEDIKKGVVDCVVVKDLSRFGREYIDSGRYIERLFPALGVRFIAVNDGYDSLEGKDQSDEIIIPFKNLINDAYCRDISVKIRSHLEVKRKNGEFIGSFAPYGYQKDEGCRNRLVIDPVAAGIVRDIFRMKLHGMSQDAIAGRLNETGVLSPMEYKSASGSNYRTGFKTGERALWSSVTVRRILENECYIGNLVQGRQTTPNHKVKKPIVKPEKDWVRIEKNHEPVVSDRDFAIVQRLLGMDTRMSPEQAEVYPLAGMVVCADCGAAMVRKNVCAGKRKYRYYVCSRNKATKECASHRIAAEQLEEAVLQLLKVQIGNILDLKRAMEKVSEIPFQELDIRELEKRIEQKEAEVLRCKELRNMLYEDMKDGIVSKEDYMELHEAYTQRRDMAEEAVGKMRQEIKDILASNTDKYRWLDYFAEHRNIDRLTRNVAVELIDRVKVVDKDTVEVVFSFGDCYKEVLEGLKHAGCEVVCDSRGRVRFEWKEAV</sequence>